<keyword evidence="5" id="KW-0106">Calcium</keyword>
<reference evidence="8" key="1">
    <citation type="submission" date="2017-02" db="UniProtKB">
        <authorList>
            <consortium name="WormBaseParasite"/>
        </authorList>
    </citation>
    <scope>IDENTIFICATION</scope>
</reference>
<keyword evidence="7" id="KW-1185">Reference proteome</keyword>
<keyword evidence="3" id="KW-1133">Transmembrane helix</keyword>
<evidence type="ECO:0000256" key="4">
    <source>
        <dbReference type="ARBA" id="ARBA00023180"/>
    </source>
</evidence>
<evidence type="ECO:0000256" key="1">
    <source>
        <dbReference type="ARBA" id="ARBA00004167"/>
    </source>
</evidence>
<dbReference type="CDD" id="cd11304">
    <property type="entry name" value="Cadherin_repeat"/>
    <property type="match status" value="1"/>
</dbReference>
<evidence type="ECO:0000259" key="6">
    <source>
        <dbReference type="PROSITE" id="PS50268"/>
    </source>
</evidence>
<evidence type="ECO:0000313" key="8">
    <source>
        <dbReference type="WBParaSite" id="ALUE_0001297401-mRNA-1"/>
    </source>
</evidence>
<dbReference type="SMART" id="SM00112">
    <property type="entry name" value="CA"/>
    <property type="match status" value="1"/>
</dbReference>
<dbReference type="SUPFAM" id="SSF49313">
    <property type="entry name" value="Cadherin-like"/>
    <property type="match status" value="1"/>
</dbReference>
<dbReference type="GO" id="GO:0007156">
    <property type="term" value="P:homophilic cell adhesion via plasma membrane adhesion molecules"/>
    <property type="evidence" value="ECO:0007669"/>
    <property type="project" value="InterPro"/>
</dbReference>
<accession>A0A0M3I754</accession>
<dbReference type="PANTHER" id="PTHR24028">
    <property type="entry name" value="CADHERIN-87A"/>
    <property type="match status" value="1"/>
</dbReference>
<dbReference type="AlphaFoldDB" id="A0A0M3I754"/>
<dbReference type="InterPro" id="IPR002126">
    <property type="entry name" value="Cadherin-like_dom"/>
</dbReference>
<dbReference type="WBParaSite" id="ALUE_0001297401-mRNA-1">
    <property type="protein sequence ID" value="ALUE_0001297401-mRNA-1"/>
    <property type="gene ID" value="ALUE_0001297401"/>
</dbReference>
<dbReference type="GO" id="GO:0005886">
    <property type="term" value="C:plasma membrane"/>
    <property type="evidence" value="ECO:0007669"/>
    <property type="project" value="TreeGrafter"/>
</dbReference>
<proteinExistence type="predicted"/>
<dbReference type="PANTHER" id="PTHR24028:SF146">
    <property type="entry name" value="CADHERIN 96CB, ISOFORM D-RELATED"/>
    <property type="match status" value="1"/>
</dbReference>
<evidence type="ECO:0000256" key="2">
    <source>
        <dbReference type="ARBA" id="ARBA00022692"/>
    </source>
</evidence>
<dbReference type="InterPro" id="IPR015919">
    <property type="entry name" value="Cadherin-like_sf"/>
</dbReference>
<dbReference type="GO" id="GO:0005509">
    <property type="term" value="F:calcium ion binding"/>
    <property type="evidence" value="ECO:0007669"/>
    <property type="project" value="UniProtKB-UniRule"/>
</dbReference>
<evidence type="ECO:0000256" key="5">
    <source>
        <dbReference type="PROSITE-ProRule" id="PRU00043"/>
    </source>
</evidence>
<sequence length="262" mass="29772">MNESSWRLRIRAIDGGWPYPRSSQMILTIYINGTNVPSKIRPALSRDPPNENTPKFENLPSMIRVNEDADIGSVKLRRQPFMNESSWRLRIRAIDGGWPYPRSSQMILTIYINGTNVPSKIRPALSRDPPNENTPKFENLPSMIRVNEDADIGSVIVRLTASDTDRGYAGILRFACWDEFFEIDAHNGELRVAEDLHDLVYHDIVHNVDSDTIVHNVTITVCDMGEPVKCSNETLAINVVDSNNNAPRFDKVIYLHILLFPD</sequence>
<evidence type="ECO:0000313" key="7">
    <source>
        <dbReference type="Proteomes" id="UP000036681"/>
    </source>
</evidence>
<dbReference type="PROSITE" id="PS50268">
    <property type="entry name" value="CADHERIN_2"/>
    <property type="match status" value="1"/>
</dbReference>
<dbReference type="Proteomes" id="UP000036681">
    <property type="component" value="Unplaced"/>
</dbReference>
<evidence type="ECO:0000256" key="3">
    <source>
        <dbReference type="ARBA" id="ARBA00022989"/>
    </source>
</evidence>
<keyword evidence="4" id="KW-0325">Glycoprotein</keyword>
<dbReference type="Gene3D" id="2.60.40.60">
    <property type="entry name" value="Cadherins"/>
    <property type="match status" value="1"/>
</dbReference>
<dbReference type="InterPro" id="IPR050174">
    <property type="entry name" value="Protocadherin/Cadherin-CA"/>
</dbReference>
<feature type="domain" description="Cadherin" evidence="6">
    <location>
        <begin position="138"/>
        <end position="249"/>
    </location>
</feature>
<dbReference type="PRINTS" id="PR00205">
    <property type="entry name" value="CADHERIN"/>
</dbReference>
<keyword evidence="2" id="KW-0812">Transmembrane</keyword>
<organism evidence="7 8">
    <name type="scientific">Ascaris lumbricoides</name>
    <name type="common">Giant roundworm</name>
    <dbReference type="NCBI Taxonomy" id="6252"/>
    <lineage>
        <taxon>Eukaryota</taxon>
        <taxon>Metazoa</taxon>
        <taxon>Ecdysozoa</taxon>
        <taxon>Nematoda</taxon>
        <taxon>Chromadorea</taxon>
        <taxon>Rhabditida</taxon>
        <taxon>Spirurina</taxon>
        <taxon>Ascaridomorpha</taxon>
        <taxon>Ascaridoidea</taxon>
        <taxon>Ascarididae</taxon>
        <taxon>Ascaris</taxon>
    </lineage>
</organism>
<name>A0A0M3I754_ASCLU</name>
<protein>
    <submittedName>
        <fullName evidence="8">Cadherin domain-containing protein</fullName>
    </submittedName>
</protein>
<keyword evidence="3" id="KW-0472">Membrane</keyword>
<comment type="subcellular location">
    <subcellularLocation>
        <location evidence="1">Membrane</location>
        <topology evidence="1">Single-pass membrane protein</topology>
    </subcellularLocation>
</comment>